<name>A0ABN8U4M8_9BACL</name>
<dbReference type="EMBL" id="CALYLO010000004">
    <property type="protein sequence ID" value="CAH8246033.1"/>
    <property type="molecule type" value="Genomic_DNA"/>
</dbReference>
<accession>A0ABN8U4M8</accession>
<evidence type="ECO:0000313" key="2">
    <source>
        <dbReference type="EMBL" id="CAH8246033.1"/>
    </source>
</evidence>
<dbReference type="Proteomes" id="UP001154322">
    <property type="component" value="Unassembled WGS sequence"/>
</dbReference>
<gene>
    <name evidence="2" type="ORF">WJ0W_003270</name>
</gene>
<reference evidence="2" key="1">
    <citation type="submission" date="2022-06" db="EMBL/GenBank/DDBJ databases">
        <authorList>
            <person name="Dietemann V."/>
            <person name="Ory F."/>
            <person name="Dainat B."/>
            <person name="Oberhansli S."/>
        </authorList>
    </citation>
    <scope>NUCLEOTIDE SEQUENCE</scope>
    <source>
        <strain evidence="2">Ena-SAMPLE-TAB-26-04-2022-14:26:32:270-5432</strain>
    </source>
</reference>
<keyword evidence="3" id="KW-1185">Reference proteome</keyword>
<proteinExistence type="predicted"/>
<evidence type="ECO:0000313" key="3">
    <source>
        <dbReference type="Proteomes" id="UP001154322"/>
    </source>
</evidence>
<protein>
    <submittedName>
        <fullName evidence="2">Uncharacterized protein</fullName>
    </submittedName>
</protein>
<feature type="compositionally biased region" description="Basic and acidic residues" evidence="1">
    <location>
        <begin position="83"/>
        <end position="98"/>
    </location>
</feature>
<evidence type="ECO:0000256" key="1">
    <source>
        <dbReference type="SAM" id="MobiDB-lite"/>
    </source>
</evidence>
<dbReference type="RefSeq" id="WP_213427802.1">
    <property type="nucleotide sequence ID" value="NZ_AP031286.1"/>
</dbReference>
<organism evidence="2 3">
    <name type="scientific">Paenibacillus melissococcoides</name>
    <dbReference type="NCBI Taxonomy" id="2912268"/>
    <lineage>
        <taxon>Bacteria</taxon>
        <taxon>Bacillati</taxon>
        <taxon>Bacillota</taxon>
        <taxon>Bacilli</taxon>
        <taxon>Bacillales</taxon>
        <taxon>Paenibacillaceae</taxon>
        <taxon>Paenibacillus</taxon>
    </lineage>
</organism>
<sequence length="104" mass="12301">MREHPRGKLPKLDDVVLIPGWYRMDMLQVHITGDTKAILSCNRILAENYREVVTVGWFERLRGVTLEQKLTKRVMEAREMMQTHNEKLKQRRDLEKKINATLGQ</sequence>
<feature type="region of interest" description="Disordered" evidence="1">
    <location>
        <begin position="83"/>
        <end position="104"/>
    </location>
</feature>
<comment type="caution">
    <text evidence="2">The sequence shown here is derived from an EMBL/GenBank/DDBJ whole genome shotgun (WGS) entry which is preliminary data.</text>
</comment>